<dbReference type="GO" id="GO:2001070">
    <property type="term" value="F:starch binding"/>
    <property type="evidence" value="ECO:0007669"/>
    <property type="project" value="InterPro"/>
</dbReference>
<dbReference type="GO" id="GO:0005975">
    <property type="term" value="P:carbohydrate metabolic process"/>
    <property type="evidence" value="ECO:0007669"/>
    <property type="project" value="InterPro"/>
</dbReference>
<name>A0A3Q8S7W9_9BACL</name>
<evidence type="ECO:0000259" key="2">
    <source>
        <dbReference type="SMART" id="SM01066"/>
    </source>
</evidence>
<evidence type="ECO:0000313" key="3">
    <source>
        <dbReference type="EMBL" id="AZK49196.1"/>
    </source>
</evidence>
<protein>
    <submittedName>
        <fullName evidence="3">Starch-binding protein</fullName>
    </submittedName>
</protein>
<dbReference type="Proteomes" id="UP000273145">
    <property type="component" value="Chromosome"/>
</dbReference>
<accession>A0A3Q8S7W9</accession>
<dbReference type="EMBL" id="CP034248">
    <property type="protein sequence ID" value="AZK49196.1"/>
    <property type="molecule type" value="Genomic_DNA"/>
</dbReference>
<dbReference type="SMART" id="SM01066">
    <property type="entry name" value="CBM_25"/>
    <property type="match status" value="1"/>
</dbReference>
<dbReference type="Gene3D" id="3.20.20.80">
    <property type="entry name" value="Glycosidases"/>
    <property type="match status" value="2"/>
</dbReference>
<dbReference type="InterPro" id="IPR013783">
    <property type="entry name" value="Ig-like_fold"/>
</dbReference>
<proteinExistence type="predicted"/>
<evidence type="ECO:0000259" key="1">
    <source>
        <dbReference type="SMART" id="SM00642"/>
    </source>
</evidence>
<dbReference type="KEGG" id="plen:EIM92_23385"/>
<feature type="domain" description="Carbohydrate binding module family 25" evidence="2">
    <location>
        <begin position="869"/>
        <end position="947"/>
    </location>
</feature>
<dbReference type="InterPro" id="IPR006047">
    <property type="entry name" value="GH13_cat_dom"/>
</dbReference>
<reference evidence="3 4" key="1">
    <citation type="submission" date="2018-11" db="EMBL/GenBank/DDBJ databases">
        <title>Genome sequencing of Paenibacillus lentus DSM25539(T).</title>
        <authorList>
            <person name="Kook J.-K."/>
            <person name="Park S.-N."/>
            <person name="Lim Y.K."/>
        </authorList>
    </citation>
    <scope>NUCLEOTIDE SEQUENCE [LARGE SCALE GENOMIC DNA]</scope>
    <source>
        <strain evidence="3 4">DSM 25539</strain>
    </source>
</reference>
<sequence>MIQEQGDWYSYTIEGANSANIIFRDSSGKQTPGSNQPGFFRNAEGWYDGTWHNSNPIAAAGGEVEGIVSVTNASYALAGSTASTFSAVSQITAAASEAASASTATLANPATLVSAAASVSNASSQNGIFSWDNANVYFVLTDRFKDGDPSNNNAYGRPQRDATGKNIGTFHGGDLKGLTEKLREGYFTDLGTNVIWISAPYEQMHGWVGGGTGGDFAHYGYHGYYALDFSMMDRNMGTVSDMREFVDLAHSQGIRVVLDVVLNHPGYSTLQDMEDYNFGARNGIGASWTPGSGQNWHSFHDFIDYNNSSAWSSWWGSWVRAGVSGYENCGHSDLTQCVGDLPDFRTDVTSNVGLAPLLKTKWAKETVGHDAWIVPAASGLRKDLGIAPADHIIKMLASWVEEFGIDGFRADTAKHVELNRWKQLKNESSAALQRWRQNNPGKPGADWSDDFWMTGEVWGHGVGKSEYFNNGFDSVINFSFQDSNLNALEGIYADYASKINSDPSFNVLSYISSHDTRLYDRSSLIQAGSALLLLPGGVQTFYGDEAARAFGETGSDPQQGTRSSMNWNGLNQNVLSHWQKVGQFRSNHLSVGAGSHAKLADAPYTFKRTYSKNGIEDQVVVVMGASGTTNVNVSSAFSDGSTVRDAYTGNETVVSGGIATFTAHANGLILIEQTAESSLPAVSASPAGGNFKTETLTITLRVTKADGGKYTLDGSDPSAGIPFTDGTEITIGSDMEFDDSATLRLYAENGEGSSVQQYQYTKKDPDAGLTIYFKKPADWVAPHLYYYETSPKVSEPSWATAPAMTKVAGDWYSYKIEGVDSATLIFKDNSGKQNPGQNQAGLVRTADGWYDGVQWHESNPDEPGDIEEPNKVTVYYKQGYATPYIHYRPEGGTWTASPGIAMEASEVPGYSKYTVDIGSASRLEACFTDGQGNWDSNNMRNYFFNIGTWTYNGNGQIVSGPPLLAAAA</sequence>
<dbReference type="SMART" id="SM00642">
    <property type="entry name" value="Aamy"/>
    <property type="match status" value="1"/>
</dbReference>
<dbReference type="InterPro" id="IPR031965">
    <property type="entry name" value="CBM26"/>
</dbReference>
<dbReference type="PANTHER" id="PTHR10357:SF209">
    <property type="entry name" value="PERIPLASMIC ALPHA-AMYLASE"/>
    <property type="match status" value="1"/>
</dbReference>
<dbReference type="OrthoDB" id="9805159at2"/>
<dbReference type="Pfam" id="PF00128">
    <property type="entry name" value="Alpha-amylase"/>
    <property type="match status" value="2"/>
</dbReference>
<organism evidence="3 4">
    <name type="scientific">Paenibacillus lentus</name>
    <dbReference type="NCBI Taxonomy" id="1338368"/>
    <lineage>
        <taxon>Bacteria</taxon>
        <taxon>Bacillati</taxon>
        <taxon>Bacillota</taxon>
        <taxon>Bacilli</taxon>
        <taxon>Bacillales</taxon>
        <taxon>Paenibacillaceae</taxon>
        <taxon>Paenibacillus</taxon>
    </lineage>
</organism>
<dbReference type="InterPro" id="IPR017853">
    <property type="entry name" value="GH"/>
</dbReference>
<dbReference type="Pfam" id="PF16738">
    <property type="entry name" value="CBM26"/>
    <property type="match status" value="2"/>
</dbReference>
<dbReference type="SUPFAM" id="SSF51445">
    <property type="entry name" value="(Trans)glycosidases"/>
    <property type="match status" value="1"/>
</dbReference>
<dbReference type="Pfam" id="PF03423">
    <property type="entry name" value="CBM_25"/>
    <property type="match status" value="1"/>
</dbReference>
<dbReference type="Gene3D" id="2.60.40.10">
    <property type="entry name" value="Immunoglobulins"/>
    <property type="match status" value="3"/>
</dbReference>
<dbReference type="InterPro" id="IPR005085">
    <property type="entry name" value="CBM25"/>
</dbReference>
<dbReference type="PANTHER" id="PTHR10357">
    <property type="entry name" value="ALPHA-AMYLASE FAMILY MEMBER"/>
    <property type="match status" value="1"/>
</dbReference>
<gene>
    <name evidence="3" type="ORF">EIM92_23385</name>
</gene>
<evidence type="ECO:0000313" key="4">
    <source>
        <dbReference type="Proteomes" id="UP000273145"/>
    </source>
</evidence>
<feature type="domain" description="Glycosyl hydrolase family 13 catalytic" evidence="1">
    <location>
        <begin position="138"/>
        <end position="585"/>
    </location>
</feature>
<keyword evidence="4" id="KW-1185">Reference proteome</keyword>
<dbReference type="AlphaFoldDB" id="A0A3Q8S7W9"/>